<keyword evidence="4 6" id="KW-0472">Membrane</keyword>
<name>A0ABV8Q7B0_9MICO</name>
<evidence type="ECO:0000313" key="9">
    <source>
        <dbReference type="Proteomes" id="UP001595900"/>
    </source>
</evidence>
<dbReference type="GO" id="GO:0009003">
    <property type="term" value="F:signal peptidase activity"/>
    <property type="evidence" value="ECO:0007669"/>
    <property type="project" value="UniProtKB-EC"/>
</dbReference>
<protein>
    <recommendedName>
        <fullName evidence="5">Signal peptidase I</fullName>
        <ecNumber evidence="5">3.4.21.89</ecNumber>
    </recommendedName>
</protein>
<feature type="transmembrane region" description="Helical" evidence="6">
    <location>
        <begin position="33"/>
        <end position="55"/>
    </location>
</feature>
<dbReference type="InterPro" id="IPR019533">
    <property type="entry name" value="Peptidase_S26"/>
</dbReference>
<comment type="subcellular location">
    <subcellularLocation>
        <location evidence="1">Membrane</location>
    </subcellularLocation>
</comment>
<dbReference type="PANTHER" id="PTHR10806">
    <property type="entry name" value="SIGNAL PEPTIDASE COMPLEX CATALYTIC SUBUNIT SEC11"/>
    <property type="match status" value="1"/>
</dbReference>
<dbReference type="Gene3D" id="2.10.109.10">
    <property type="entry name" value="Umud Fragment, subunit A"/>
    <property type="match status" value="1"/>
</dbReference>
<evidence type="ECO:0000256" key="4">
    <source>
        <dbReference type="ARBA" id="ARBA00023136"/>
    </source>
</evidence>
<dbReference type="SUPFAM" id="SSF51306">
    <property type="entry name" value="LexA/Signal peptidase"/>
    <property type="match status" value="1"/>
</dbReference>
<comment type="caution">
    <text evidence="8">The sequence shown here is derived from an EMBL/GenBank/DDBJ whole genome shotgun (WGS) entry which is preliminary data.</text>
</comment>
<feature type="domain" description="Peptidase S26" evidence="7">
    <location>
        <begin position="39"/>
        <end position="113"/>
    </location>
</feature>
<keyword evidence="2 6" id="KW-0812">Transmembrane</keyword>
<dbReference type="RefSeq" id="WP_390228347.1">
    <property type="nucleotide sequence ID" value="NZ_JBHSCN010000005.1"/>
</dbReference>
<dbReference type="Proteomes" id="UP001595900">
    <property type="component" value="Unassembled WGS sequence"/>
</dbReference>
<dbReference type="PRINTS" id="PR00728">
    <property type="entry name" value="SIGNALPTASE"/>
</dbReference>
<evidence type="ECO:0000256" key="1">
    <source>
        <dbReference type="ARBA" id="ARBA00004370"/>
    </source>
</evidence>
<dbReference type="EC" id="3.4.21.89" evidence="5"/>
<reference evidence="9" key="1">
    <citation type="journal article" date="2019" name="Int. J. Syst. Evol. Microbiol.">
        <title>The Global Catalogue of Microorganisms (GCM) 10K type strain sequencing project: providing services to taxonomists for standard genome sequencing and annotation.</title>
        <authorList>
            <consortium name="The Broad Institute Genomics Platform"/>
            <consortium name="The Broad Institute Genome Sequencing Center for Infectious Disease"/>
            <person name="Wu L."/>
            <person name="Ma J."/>
        </authorList>
    </citation>
    <scope>NUCLEOTIDE SEQUENCE [LARGE SCALE GENOMIC DNA]</scope>
    <source>
        <strain evidence="9">CGMCC 1.10363</strain>
    </source>
</reference>
<dbReference type="CDD" id="cd06530">
    <property type="entry name" value="S26_SPase_I"/>
    <property type="match status" value="1"/>
</dbReference>
<evidence type="ECO:0000256" key="2">
    <source>
        <dbReference type="ARBA" id="ARBA00022692"/>
    </source>
</evidence>
<keyword evidence="9" id="KW-1185">Reference proteome</keyword>
<gene>
    <name evidence="8" type="ORF">ACFOYW_08070</name>
</gene>
<evidence type="ECO:0000259" key="7">
    <source>
        <dbReference type="Pfam" id="PF10502"/>
    </source>
</evidence>
<organism evidence="8 9">
    <name type="scientific">Gryllotalpicola reticulitermitis</name>
    <dbReference type="NCBI Taxonomy" id="1184153"/>
    <lineage>
        <taxon>Bacteria</taxon>
        <taxon>Bacillati</taxon>
        <taxon>Actinomycetota</taxon>
        <taxon>Actinomycetes</taxon>
        <taxon>Micrococcales</taxon>
        <taxon>Microbacteriaceae</taxon>
        <taxon>Gryllotalpicola</taxon>
    </lineage>
</organism>
<feature type="transmembrane region" description="Helical" evidence="6">
    <location>
        <begin position="167"/>
        <end position="189"/>
    </location>
</feature>
<dbReference type="NCBIfam" id="TIGR02228">
    <property type="entry name" value="sigpep_I_arch"/>
    <property type="match status" value="1"/>
</dbReference>
<dbReference type="PANTHER" id="PTHR10806:SF6">
    <property type="entry name" value="SIGNAL PEPTIDASE COMPLEX CATALYTIC SUBUNIT SEC11"/>
    <property type="match status" value="1"/>
</dbReference>
<dbReference type="InterPro" id="IPR001733">
    <property type="entry name" value="Peptidase_S26B"/>
</dbReference>
<keyword evidence="3 6" id="KW-1133">Transmembrane helix</keyword>
<dbReference type="InterPro" id="IPR036286">
    <property type="entry name" value="LexA/Signal_pep-like_sf"/>
</dbReference>
<sequence>MLLQANTRGAPALQQQNPERAGVRVWPAICNGLTWAIVIFIAAIAFAAVVLPRLIGAVPLAVLTGSMEPTFKPGDLVISKQVDPQNLEIGDIVTFQPHSGDPEVITHRVVGIGVTSHGKVDRIITKGDANNVADAPEVPGQIKGRMVYSLPYLGYVTTWANRFHTVWLVPAFGGALIAYCVVTLARAGARSRKRYRAP</sequence>
<keyword evidence="8" id="KW-0378">Hydrolase</keyword>
<dbReference type="Pfam" id="PF10502">
    <property type="entry name" value="Peptidase_S26"/>
    <property type="match status" value="1"/>
</dbReference>
<accession>A0ABV8Q7B0</accession>
<evidence type="ECO:0000313" key="8">
    <source>
        <dbReference type="EMBL" id="MFC4243327.1"/>
    </source>
</evidence>
<dbReference type="EMBL" id="JBHSCN010000005">
    <property type="protein sequence ID" value="MFC4243327.1"/>
    <property type="molecule type" value="Genomic_DNA"/>
</dbReference>
<proteinExistence type="predicted"/>
<evidence type="ECO:0000256" key="6">
    <source>
        <dbReference type="SAM" id="Phobius"/>
    </source>
</evidence>
<evidence type="ECO:0000256" key="5">
    <source>
        <dbReference type="NCBIfam" id="TIGR02228"/>
    </source>
</evidence>
<evidence type="ECO:0000256" key="3">
    <source>
        <dbReference type="ARBA" id="ARBA00022989"/>
    </source>
</evidence>